<organism evidence="6 7">
    <name type="scientific">Candidatus Methanofastidiosum methylothiophilum</name>
    <dbReference type="NCBI Taxonomy" id="1705564"/>
    <lineage>
        <taxon>Archaea</taxon>
        <taxon>Methanobacteriati</taxon>
        <taxon>Methanobacteriota</taxon>
        <taxon>Stenosarchaea group</taxon>
        <taxon>Candidatus Methanofastidiosia</taxon>
        <taxon>Candidatus Methanofastidiosales</taxon>
        <taxon>Candidatus Methanofastidiosaceae</taxon>
        <taxon>Candidatus Methanofastidiosum</taxon>
    </lineage>
</organism>
<comment type="caution">
    <text evidence="6">The sequence shown here is derived from an EMBL/GenBank/DDBJ whole genome shotgun (WGS) entry which is preliminary data.</text>
</comment>
<evidence type="ECO:0000313" key="7">
    <source>
        <dbReference type="Proteomes" id="UP000075398"/>
    </source>
</evidence>
<evidence type="ECO:0000256" key="2">
    <source>
        <dbReference type="ARBA" id="ARBA00022649"/>
    </source>
</evidence>
<protein>
    <recommendedName>
        <fullName evidence="8">DUF86 domain-containing protein</fullName>
    </recommendedName>
</protein>
<keyword evidence="3" id="KW-0540">Nuclease</keyword>
<dbReference type="Proteomes" id="UP000075398">
    <property type="component" value="Unassembled WGS sequence"/>
</dbReference>
<evidence type="ECO:0000256" key="5">
    <source>
        <dbReference type="ARBA" id="ARBA00022801"/>
    </source>
</evidence>
<evidence type="ECO:0008006" key="8">
    <source>
        <dbReference type="Google" id="ProtNLM"/>
    </source>
</evidence>
<keyword evidence="5" id="KW-0378">Hydrolase</keyword>
<dbReference type="Pfam" id="PF01934">
    <property type="entry name" value="HepT-like"/>
    <property type="match status" value="1"/>
</dbReference>
<keyword evidence="2" id="KW-1277">Toxin-antitoxin system</keyword>
<accession>A0A150J7H6</accession>
<dbReference type="GO" id="GO:0110001">
    <property type="term" value="C:toxin-antitoxin complex"/>
    <property type="evidence" value="ECO:0007669"/>
    <property type="project" value="InterPro"/>
</dbReference>
<sequence length="77" mass="9009">MNNKILKSAVVYHFQIIGEATKKLSPELINEYSEINWKDIAGMSDKIVHSYFDIDFVLVWRVIKQDLPVLKVLLILY</sequence>
<dbReference type="InterPro" id="IPR008201">
    <property type="entry name" value="HepT-like"/>
</dbReference>
<dbReference type="GO" id="GO:0016787">
    <property type="term" value="F:hydrolase activity"/>
    <property type="evidence" value="ECO:0007669"/>
    <property type="project" value="UniProtKB-KW"/>
</dbReference>
<keyword evidence="1" id="KW-0597">Phosphoprotein</keyword>
<dbReference type="GO" id="GO:0004540">
    <property type="term" value="F:RNA nuclease activity"/>
    <property type="evidence" value="ECO:0007669"/>
    <property type="project" value="InterPro"/>
</dbReference>
<name>A0A150J7H6_9EURY</name>
<dbReference type="PANTHER" id="PTHR34139:SF1">
    <property type="entry name" value="RNASE MJ1380-RELATED"/>
    <property type="match status" value="1"/>
</dbReference>
<dbReference type="GO" id="GO:0000166">
    <property type="term" value="F:nucleotide binding"/>
    <property type="evidence" value="ECO:0007669"/>
    <property type="project" value="UniProtKB-KW"/>
</dbReference>
<evidence type="ECO:0000256" key="4">
    <source>
        <dbReference type="ARBA" id="ARBA00022741"/>
    </source>
</evidence>
<gene>
    <name evidence="6" type="ORF">AMQ22_00386</name>
</gene>
<evidence type="ECO:0000313" key="6">
    <source>
        <dbReference type="EMBL" id="KYC53177.1"/>
    </source>
</evidence>
<dbReference type="PANTHER" id="PTHR34139">
    <property type="entry name" value="UPF0331 PROTEIN MJ0127"/>
    <property type="match status" value="1"/>
</dbReference>
<dbReference type="EMBL" id="LNGC01000009">
    <property type="protein sequence ID" value="KYC53177.1"/>
    <property type="molecule type" value="Genomic_DNA"/>
</dbReference>
<dbReference type="AlphaFoldDB" id="A0A150J7H6"/>
<dbReference type="InterPro" id="IPR051813">
    <property type="entry name" value="HepT_RNase_toxin"/>
</dbReference>
<reference evidence="6 7" key="1">
    <citation type="journal article" date="2016" name="ISME J.">
        <title>Chasing the elusive Euryarchaeota class WSA2: genomes reveal a uniquely fastidious methyl-reducing methanogen.</title>
        <authorList>
            <person name="Nobu M.K."/>
            <person name="Narihiro T."/>
            <person name="Kuroda K."/>
            <person name="Mei R."/>
            <person name="Liu W.T."/>
        </authorList>
    </citation>
    <scope>NUCLEOTIDE SEQUENCE [LARGE SCALE GENOMIC DNA]</scope>
    <source>
        <strain evidence="6">U1lsi0528_Bin055</strain>
    </source>
</reference>
<keyword evidence="4" id="KW-0547">Nucleotide-binding</keyword>
<proteinExistence type="predicted"/>
<evidence type="ECO:0000256" key="3">
    <source>
        <dbReference type="ARBA" id="ARBA00022722"/>
    </source>
</evidence>
<evidence type="ECO:0000256" key="1">
    <source>
        <dbReference type="ARBA" id="ARBA00022553"/>
    </source>
</evidence>